<evidence type="ECO:0000259" key="14">
    <source>
        <dbReference type="PROSITE" id="PS51217"/>
    </source>
</evidence>
<feature type="domain" description="UvrD-like helicase ATP-binding" evidence="13">
    <location>
        <begin position="4"/>
        <end position="279"/>
    </location>
</feature>
<comment type="similarity">
    <text evidence="1">Belongs to the helicase family. UvrD subfamily.</text>
</comment>
<organism evidence="15 16">
    <name type="scientific">Thermithiobacillus plumbiphilus</name>
    <dbReference type="NCBI Taxonomy" id="1729899"/>
    <lineage>
        <taxon>Bacteria</taxon>
        <taxon>Pseudomonadati</taxon>
        <taxon>Pseudomonadota</taxon>
        <taxon>Acidithiobacillia</taxon>
        <taxon>Acidithiobacillales</taxon>
        <taxon>Thermithiobacillaceae</taxon>
        <taxon>Thermithiobacillus</taxon>
    </lineage>
</organism>
<evidence type="ECO:0000256" key="1">
    <source>
        <dbReference type="ARBA" id="ARBA00009922"/>
    </source>
</evidence>
<gene>
    <name evidence="15" type="primary">uvrD</name>
    <name evidence="15" type="synonym">mutU</name>
    <name evidence="15" type="synonym">recL</name>
    <name evidence="15" type="ORF">WOB96_07455</name>
</gene>
<evidence type="ECO:0000256" key="6">
    <source>
        <dbReference type="ARBA" id="ARBA00023125"/>
    </source>
</evidence>
<evidence type="ECO:0000256" key="9">
    <source>
        <dbReference type="ARBA" id="ARBA00034808"/>
    </source>
</evidence>
<dbReference type="EC" id="5.6.2.4" evidence="9"/>
<dbReference type="PANTHER" id="PTHR11070">
    <property type="entry name" value="UVRD / RECB / PCRA DNA HELICASE FAMILY MEMBER"/>
    <property type="match status" value="1"/>
</dbReference>
<evidence type="ECO:0000313" key="16">
    <source>
        <dbReference type="Proteomes" id="UP001446205"/>
    </source>
</evidence>
<feature type="domain" description="UvrD-like helicase C-terminal" evidence="14">
    <location>
        <begin position="280"/>
        <end position="555"/>
    </location>
</feature>
<dbReference type="RefSeq" id="WP_341370654.1">
    <property type="nucleotide sequence ID" value="NZ_JBBPCO010000006.1"/>
</dbReference>
<dbReference type="Gene3D" id="1.10.486.10">
    <property type="entry name" value="PCRA, domain 4"/>
    <property type="match status" value="1"/>
</dbReference>
<proteinExistence type="inferred from homology"/>
<keyword evidence="16" id="KW-1185">Reference proteome</keyword>
<dbReference type="InterPro" id="IPR014016">
    <property type="entry name" value="UvrD-like_ATP-bd"/>
</dbReference>
<dbReference type="Proteomes" id="UP001446205">
    <property type="component" value="Unassembled WGS sequence"/>
</dbReference>
<evidence type="ECO:0000256" key="11">
    <source>
        <dbReference type="ARBA" id="ARBA00048988"/>
    </source>
</evidence>
<comment type="catalytic activity">
    <reaction evidence="11">
        <text>ATP + H2O = ADP + phosphate + H(+)</text>
        <dbReference type="Rhea" id="RHEA:13065"/>
        <dbReference type="ChEBI" id="CHEBI:15377"/>
        <dbReference type="ChEBI" id="CHEBI:15378"/>
        <dbReference type="ChEBI" id="CHEBI:30616"/>
        <dbReference type="ChEBI" id="CHEBI:43474"/>
        <dbReference type="ChEBI" id="CHEBI:456216"/>
        <dbReference type="EC" id="5.6.2.4"/>
    </reaction>
</comment>
<comment type="catalytic activity">
    <reaction evidence="8">
        <text>Couples ATP hydrolysis with the unwinding of duplex DNA by translocating in the 3'-5' direction.</text>
        <dbReference type="EC" id="5.6.2.4"/>
    </reaction>
</comment>
<dbReference type="InterPro" id="IPR000212">
    <property type="entry name" value="DNA_helicase_UvrD/REP"/>
</dbReference>
<name>A0ABU9D7V5_9PROT</name>
<dbReference type="NCBIfam" id="NF008743">
    <property type="entry name" value="PRK11773.1"/>
    <property type="match status" value="1"/>
</dbReference>
<dbReference type="InterPro" id="IPR027417">
    <property type="entry name" value="P-loop_NTPase"/>
</dbReference>
<evidence type="ECO:0000256" key="10">
    <source>
        <dbReference type="ARBA" id="ARBA00034923"/>
    </source>
</evidence>
<evidence type="ECO:0000256" key="4">
    <source>
        <dbReference type="ARBA" id="ARBA00022806"/>
    </source>
</evidence>
<evidence type="ECO:0000256" key="2">
    <source>
        <dbReference type="ARBA" id="ARBA00022741"/>
    </source>
</evidence>
<dbReference type="Gene3D" id="3.40.50.300">
    <property type="entry name" value="P-loop containing nucleotide triphosphate hydrolases"/>
    <property type="match status" value="2"/>
</dbReference>
<keyword evidence="7" id="KW-0413">Isomerase</keyword>
<dbReference type="InterPro" id="IPR013986">
    <property type="entry name" value="DExx_box_DNA_helicase_dom_sf"/>
</dbReference>
<dbReference type="PANTHER" id="PTHR11070:SF2">
    <property type="entry name" value="ATP-DEPENDENT DNA HELICASE SRS2"/>
    <property type="match status" value="1"/>
</dbReference>
<dbReference type="GO" id="GO:0003678">
    <property type="term" value="F:DNA helicase activity"/>
    <property type="evidence" value="ECO:0007669"/>
    <property type="project" value="UniProtKB-EC"/>
</dbReference>
<evidence type="ECO:0000313" key="15">
    <source>
        <dbReference type="EMBL" id="MEK8089600.1"/>
    </source>
</evidence>
<accession>A0ABU9D7V5</accession>
<dbReference type="CDD" id="cd17932">
    <property type="entry name" value="DEXQc_UvrD"/>
    <property type="match status" value="1"/>
</dbReference>
<evidence type="ECO:0000256" key="8">
    <source>
        <dbReference type="ARBA" id="ARBA00034617"/>
    </source>
</evidence>
<protein>
    <recommendedName>
        <fullName evidence="9">DNA 3'-5' helicase</fullName>
        <ecNumber evidence="9">5.6.2.4</ecNumber>
    </recommendedName>
    <alternativeName>
        <fullName evidence="10">DNA 3'-5' helicase II</fullName>
    </alternativeName>
</protein>
<feature type="binding site" evidence="12">
    <location>
        <begin position="25"/>
        <end position="32"/>
    </location>
    <ligand>
        <name>ATP</name>
        <dbReference type="ChEBI" id="CHEBI:30616"/>
    </ligand>
</feature>
<dbReference type="GO" id="GO:0016787">
    <property type="term" value="F:hydrolase activity"/>
    <property type="evidence" value="ECO:0007669"/>
    <property type="project" value="UniProtKB-KW"/>
</dbReference>
<keyword evidence="5 12" id="KW-0067">ATP-binding</keyword>
<evidence type="ECO:0000259" key="13">
    <source>
        <dbReference type="PROSITE" id="PS51198"/>
    </source>
</evidence>
<sequence length="718" mass="80701">MTNPSLNPRQLAAVTLPGGPALVLAGAGSGKTRVLTHRIAHLVESGLSPREILAVTFTNKAAAEMRERTSRLLDVDVRSLWVGTFHGLAHRLLRMHHGAVGLPENFQILDSDDQLRLVKRVLRELGLDEKAWPPRMLAGLINRWKDEGLAPDEVATEDGLSAQGLRVYRAYEALKMRAGLVDFADLLLYALRLWRDPAILQQYQQRFRHVLVDEFQDTNLVQYHWLRTLAEAHGNLFVVGDDDQAIYGWRGARVENLLRFGEDFRGTTLIRLEQNYRSTQTILDAANAVISFNPDRMGKTLWTDSPDQSPIQLYAAYSEVDEARYVVSRIQQWVAAGGRHDECAILYRANAQSRAFEEVLVQQGMPYRVYGGLRFFDRAEVKDALAYLRLLHNRHDDAAFERVVNVPARGIGPGTLDQLRAVVRDQGISLWQAAGLLGGAPGRKLAGFLNLIDELAQRFQDQSLDAMIAGVIQDSGLRDWYARQSDRAEAREENLDELITAARVFRNQASLEPEMADRRAQLQEFLTHAALEAGEGQAEAWSDCVHLMSLHSAKGLEFPLVFLVGLEEGLFPHMRSLEDSKGMMEERRLCYVGMTRAMRQLVLSYAESRRLHGTERSCLPSRFLRDIPGELIEELRPRPRVSRPVYDDAPRMAQGSGAVRQLAADLPFPLGSRIRHPVFGEGMVLNYEGGARQGRIQINFESVGVKWLALGVVKLELV</sequence>
<dbReference type="Pfam" id="PF00580">
    <property type="entry name" value="UvrD-helicase"/>
    <property type="match status" value="1"/>
</dbReference>
<evidence type="ECO:0000256" key="3">
    <source>
        <dbReference type="ARBA" id="ARBA00022801"/>
    </source>
</evidence>
<dbReference type="Pfam" id="PF13361">
    <property type="entry name" value="UvrD_C"/>
    <property type="match status" value="1"/>
</dbReference>
<keyword evidence="3 12" id="KW-0378">Hydrolase</keyword>
<reference evidence="15 16" key="1">
    <citation type="submission" date="2024-04" db="EMBL/GenBank/DDBJ databases">
        <authorList>
            <person name="Abashina T."/>
            <person name="Shaikin A."/>
        </authorList>
    </citation>
    <scope>NUCLEOTIDE SEQUENCE [LARGE SCALE GENOMIC DNA]</scope>
    <source>
        <strain evidence="15 16">AAFK</strain>
    </source>
</reference>
<keyword evidence="2 12" id="KW-0547">Nucleotide-binding</keyword>
<dbReference type="Gene3D" id="1.10.10.160">
    <property type="match status" value="1"/>
</dbReference>
<dbReference type="SUPFAM" id="SSF52540">
    <property type="entry name" value="P-loop containing nucleoside triphosphate hydrolases"/>
    <property type="match status" value="1"/>
</dbReference>
<dbReference type="PROSITE" id="PS51198">
    <property type="entry name" value="UVRD_HELICASE_ATP_BIND"/>
    <property type="match status" value="1"/>
</dbReference>
<evidence type="ECO:0000256" key="5">
    <source>
        <dbReference type="ARBA" id="ARBA00022840"/>
    </source>
</evidence>
<evidence type="ECO:0000256" key="7">
    <source>
        <dbReference type="ARBA" id="ARBA00023235"/>
    </source>
</evidence>
<keyword evidence="6" id="KW-0238">DNA-binding</keyword>
<dbReference type="EMBL" id="JBBPCO010000006">
    <property type="protein sequence ID" value="MEK8089600.1"/>
    <property type="molecule type" value="Genomic_DNA"/>
</dbReference>
<comment type="caution">
    <text evidence="15">The sequence shown here is derived from an EMBL/GenBank/DDBJ whole genome shotgun (WGS) entry which is preliminary data.</text>
</comment>
<keyword evidence="4 12" id="KW-0347">Helicase</keyword>
<dbReference type="CDD" id="cd18807">
    <property type="entry name" value="SF1_C_UvrD"/>
    <property type="match status" value="1"/>
</dbReference>
<dbReference type="InterPro" id="IPR014017">
    <property type="entry name" value="DNA_helicase_UvrD-like_C"/>
</dbReference>
<dbReference type="PROSITE" id="PS51217">
    <property type="entry name" value="UVRD_HELICASE_CTER"/>
    <property type="match status" value="1"/>
</dbReference>
<evidence type="ECO:0000256" key="12">
    <source>
        <dbReference type="PROSITE-ProRule" id="PRU00560"/>
    </source>
</evidence>